<evidence type="ECO:0000259" key="3">
    <source>
        <dbReference type="Pfam" id="PF01494"/>
    </source>
</evidence>
<gene>
    <name evidence="4" type="ORF">AM571_CH01675</name>
</gene>
<protein>
    <submittedName>
        <fullName evidence="4">FAD-binding monooxygenase protein</fullName>
    </submittedName>
</protein>
<feature type="domain" description="FAD-binding" evidence="3">
    <location>
        <begin position="3"/>
        <end position="328"/>
    </location>
</feature>
<dbReference type="RefSeq" id="WP_074060997.1">
    <property type="nucleotide sequence ID" value="NZ_CP017241.1"/>
</dbReference>
<dbReference type="InterPro" id="IPR036188">
    <property type="entry name" value="FAD/NAD-bd_sf"/>
</dbReference>
<sequence>MHAVIVGAGIAGLAAAQGLRLIGSDVDVYEQSVRLEPLGAGLSLSANALRALRALQLYDGVVPKAQPMRRLDLLDQWGKVLQTTDLQQVSRRYGHLAMAVLHRGDLHQALLSKLPERTIRTGMKCVGAREAGDRVVLDFANGDAVEADFVLACDGIHSVVRKALFAQSHESFARYTCWRAISPGLPRGVDRAQLTETWGAGKRFGLAAIPGDRIYWFACRGAEITDDPALAGIELDDLKAIFADFHEPIPEVLERTPPTSLIRTDILDLDPMRSFTRGKTVLLGDAAHAVTPDLGQGAGLAIEDAAVLCALMARLPIENALREYDARRVGRARLITIKSRLYARVAQWHNPLVVPLRNFFVSNIPQHFMDRQLDAILDIAFDPIRTAA</sequence>
<dbReference type="EMBL" id="CP017241">
    <property type="protein sequence ID" value="APO74499.1"/>
    <property type="molecule type" value="Genomic_DNA"/>
</dbReference>
<dbReference type="InterPro" id="IPR002938">
    <property type="entry name" value="FAD-bd"/>
</dbReference>
<keyword evidence="1" id="KW-0560">Oxidoreductase</keyword>
<dbReference type="PANTHER" id="PTHR13789">
    <property type="entry name" value="MONOOXYGENASE"/>
    <property type="match status" value="1"/>
</dbReference>
<dbReference type="Proteomes" id="UP000185109">
    <property type="component" value="Chromosome"/>
</dbReference>
<dbReference type="Gene3D" id="3.50.50.60">
    <property type="entry name" value="FAD/NAD(P)-binding domain"/>
    <property type="match status" value="1"/>
</dbReference>
<evidence type="ECO:0000313" key="5">
    <source>
        <dbReference type="Proteomes" id="UP000185109"/>
    </source>
</evidence>
<dbReference type="SUPFAM" id="SSF51905">
    <property type="entry name" value="FAD/NAD(P)-binding domain"/>
    <property type="match status" value="1"/>
</dbReference>
<evidence type="ECO:0000313" key="4">
    <source>
        <dbReference type="EMBL" id="APO74499.1"/>
    </source>
</evidence>
<dbReference type="GO" id="GO:0071949">
    <property type="term" value="F:FAD binding"/>
    <property type="evidence" value="ECO:0007669"/>
    <property type="project" value="InterPro"/>
</dbReference>
<dbReference type="Pfam" id="PF01494">
    <property type="entry name" value="FAD_binding_3"/>
    <property type="match status" value="1"/>
</dbReference>
<organism evidence="4 5">
    <name type="scientific">Rhizobium etli 8C-3</name>
    <dbReference type="NCBI Taxonomy" id="538025"/>
    <lineage>
        <taxon>Bacteria</taxon>
        <taxon>Pseudomonadati</taxon>
        <taxon>Pseudomonadota</taxon>
        <taxon>Alphaproteobacteria</taxon>
        <taxon>Hyphomicrobiales</taxon>
        <taxon>Rhizobiaceae</taxon>
        <taxon>Rhizobium/Agrobacterium group</taxon>
        <taxon>Rhizobium</taxon>
    </lineage>
</organism>
<name>A0A1L5P2W5_RHIET</name>
<evidence type="ECO:0000256" key="1">
    <source>
        <dbReference type="ARBA" id="ARBA00023002"/>
    </source>
</evidence>
<evidence type="ECO:0000256" key="2">
    <source>
        <dbReference type="ARBA" id="ARBA00023033"/>
    </source>
</evidence>
<dbReference type="AlphaFoldDB" id="A0A1L5P2W5"/>
<proteinExistence type="predicted"/>
<dbReference type="GO" id="GO:0004497">
    <property type="term" value="F:monooxygenase activity"/>
    <property type="evidence" value="ECO:0007669"/>
    <property type="project" value="UniProtKB-KW"/>
</dbReference>
<dbReference type="PANTHER" id="PTHR13789:SF309">
    <property type="entry name" value="PUTATIVE (AFU_ORTHOLOGUE AFUA_6G14510)-RELATED"/>
    <property type="match status" value="1"/>
</dbReference>
<dbReference type="InterPro" id="IPR050493">
    <property type="entry name" value="FAD-dep_Monooxygenase_BioMet"/>
</dbReference>
<dbReference type="PRINTS" id="PR00420">
    <property type="entry name" value="RNGMNOXGNASE"/>
</dbReference>
<accession>A0A1L5P2W5</accession>
<keyword evidence="2 4" id="KW-0503">Monooxygenase</keyword>
<reference evidence="4 5" key="1">
    <citation type="submission" date="2016-09" db="EMBL/GenBank/DDBJ databases">
        <title>The complete genome sequences of Rhizobium gallicum, symbiovars gallicum and phaseoli, symbionts associated to common bean (Phaseolus vulgaris).</title>
        <authorList>
            <person name="Bustos P."/>
            <person name="Santamaria R.I."/>
            <person name="Perez-Carrascal O.M."/>
            <person name="Juarez S."/>
            <person name="Lozano L."/>
            <person name="Martinez-Flores I."/>
            <person name="Martinez-Romero E."/>
            <person name="Cevallos M."/>
            <person name="Romero D."/>
            <person name="Davila G."/>
            <person name="Gonzalez V."/>
        </authorList>
    </citation>
    <scope>NUCLEOTIDE SEQUENCE [LARGE SCALE GENOMIC DNA]</scope>
    <source>
        <strain evidence="4 5">8C-3</strain>
    </source>
</reference>